<name>A0A837IGK0_9BACT</name>
<dbReference type="AlphaFoldDB" id="A0A837IGK0"/>
<evidence type="ECO:0000259" key="3">
    <source>
        <dbReference type="PROSITE" id="PS51900"/>
    </source>
</evidence>
<sequence>MYLPDQVELLKFFQAFLQQAGLSSVSIKNYLSDLRHFLSFTSPEPSAAAGLTLTTKDIFQNLNQYLDPYLQAQKASFTPANTTARRLASIRRFSTFLHAQFGLAPLQGQALKGTNPQGLALQGVSPAASLSSAKIPSKTTFRIFITSFSGLPTKPPLPTKIWSTFLANSYFPPMLPT</sequence>
<dbReference type="InterPro" id="IPR010998">
    <property type="entry name" value="Integrase_recombinase_N"/>
</dbReference>
<dbReference type="GO" id="GO:0003677">
    <property type="term" value="F:DNA binding"/>
    <property type="evidence" value="ECO:0007669"/>
    <property type="project" value="UniProtKB-UniRule"/>
</dbReference>
<keyword evidence="1 2" id="KW-0238">DNA-binding</keyword>
<dbReference type="SUPFAM" id="SSF47823">
    <property type="entry name" value="lambda integrase-like, N-terminal domain"/>
    <property type="match status" value="1"/>
</dbReference>
<dbReference type="PROSITE" id="PS51900">
    <property type="entry name" value="CB"/>
    <property type="match status" value="1"/>
</dbReference>
<gene>
    <name evidence="4" type="ORF">UX01_C0010G0057</name>
</gene>
<proteinExistence type="predicted"/>
<evidence type="ECO:0000313" key="4">
    <source>
        <dbReference type="EMBL" id="KKT99425.1"/>
    </source>
</evidence>
<dbReference type="Proteomes" id="UP000034078">
    <property type="component" value="Unassembled WGS sequence"/>
</dbReference>
<dbReference type="InterPro" id="IPR004107">
    <property type="entry name" value="Integrase_SAM-like_N"/>
</dbReference>
<dbReference type="InterPro" id="IPR044068">
    <property type="entry name" value="CB"/>
</dbReference>
<organism evidence="4 5">
    <name type="scientific">Candidatus Collierbacteria bacterium GW2011_GWB2_45_17</name>
    <dbReference type="NCBI Taxonomy" id="1618388"/>
    <lineage>
        <taxon>Bacteria</taxon>
        <taxon>Candidatus Collieribacteriota</taxon>
    </lineage>
</organism>
<dbReference type="EMBL" id="LCKO01000010">
    <property type="protein sequence ID" value="KKT99425.1"/>
    <property type="molecule type" value="Genomic_DNA"/>
</dbReference>
<evidence type="ECO:0000256" key="1">
    <source>
        <dbReference type="ARBA" id="ARBA00023125"/>
    </source>
</evidence>
<accession>A0A837IGK0</accession>
<comment type="caution">
    <text evidence="4">The sequence shown here is derived from an EMBL/GenBank/DDBJ whole genome shotgun (WGS) entry which is preliminary data.</text>
</comment>
<dbReference type="Gene3D" id="1.10.150.130">
    <property type="match status" value="1"/>
</dbReference>
<evidence type="ECO:0000256" key="2">
    <source>
        <dbReference type="PROSITE-ProRule" id="PRU01248"/>
    </source>
</evidence>
<dbReference type="Pfam" id="PF02899">
    <property type="entry name" value="Phage_int_SAM_1"/>
    <property type="match status" value="1"/>
</dbReference>
<feature type="domain" description="Core-binding (CB)" evidence="3">
    <location>
        <begin position="4"/>
        <end position="98"/>
    </location>
</feature>
<dbReference type="GO" id="GO:0015074">
    <property type="term" value="P:DNA integration"/>
    <property type="evidence" value="ECO:0007669"/>
    <property type="project" value="InterPro"/>
</dbReference>
<reference evidence="4 5" key="1">
    <citation type="journal article" date="2015" name="Nature">
        <title>rRNA introns, odd ribosomes, and small enigmatic genomes across a large radiation of phyla.</title>
        <authorList>
            <person name="Brown C.T."/>
            <person name="Hug L.A."/>
            <person name="Thomas B.C."/>
            <person name="Sharon I."/>
            <person name="Castelle C.J."/>
            <person name="Singh A."/>
            <person name="Wilkins M.J."/>
            <person name="Williams K.H."/>
            <person name="Banfield J.F."/>
        </authorList>
    </citation>
    <scope>NUCLEOTIDE SEQUENCE [LARGE SCALE GENOMIC DNA]</scope>
</reference>
<protein>
    <recommendedName>
        <fullName evidence="3">Core-binding (CB) domain-containing protein</fullName>
    </recommendedName>
</protein>
<evidence type="ECO:0000313" key="5">
    <source>
        <dbReference type="Proteomes" id="UP000034078"/>
    </source>
</evidence>